<evidence type="ECO:0000256" key="4">
    <source>
        <dbReference type="ARBA" id="ARBA00023136"/>
    </source>
</evidence>
<evidence type="ECO:0000313" key="8">
    <source>
        <dbReference type="Proteomes" id="UP000186235"/>
    </source>
</evidence>
<proteinExistence type="predicted"/>
<keyword evidence="3 6" id="KW-1133">Transmembrane helix</keyword>
<dbReference type="AlphaFoldDB" id="A0A1N6QA03"/>
<feature type="transmembrane region" description="Helical" evidence="6">
    <location>
        <begin position="366"/>
        <end position="387"/>
    </location>
</feature>
<name>A0A1N6QA03_9MICO</name>
<dbReference type="PANTHER" id="PTHR31851">
    <property type="entry name" value="FE(2+)/MN(2+) TRANSPORTER PCL1"/>
    <property type="match status" value="1"/>
</dbReference>
<feature type="compositionally biased region" description="Pro residues" evidence="5">
    <location>
        <begin position="21"/>
        <end position="30"/>
    </location>
</feature>
<sequence length="388" mass="40505">MPTTPEPPSGVPADPARPGAPEVPPTPVPPTAVGHRPSPQEVRRWRRFLADERAEAAVYRDLASRRTGEERDILLALAEAERRHEQHWLDLLGEDAGRPLRGDWRTRTLGWLARRFGGVFVLALAQRAEARSTYATDADATPRMAADERIHEEVVRGLATRGRNRMSGTFRAAVFGANDGLVSNLALILGIGASGASNSTVLLSGLAGLLAGALSMGAGEYVSVRSQRELLDASTPSPQASAALPDLDVDANELALVYRARGMAPAEAEEHAADVLATYTQQTVIAPPPGIDEHETHGTAMGAAVSSFLFFASGALIPVVPYLLGMTGFLAVGVAAFLVGIALLATGATVGLLSGTSPLTRALRQIAIGFGAAAATYALGLVFGATVG</sequence>
<feature type="transmembrane region" description="Helical" evidence="6">
    <location>
        <begin position="172"/>
        <end position="195"/>
    </location>
</feature>
<dbReference type="EMBL" id="FTMI01000002">
    <property type="protein sequence ID" value="SIQ13420.1"/>
    <property type="molecule type" value="Genomic_DNA"/>
</dbReference>
<dbReference type="InterPro" id="IPR039376">
    <property type="entry name" value="Ferritin_CCC1_N"/>
</dbReference>
<feature type="transmembrane region" description="Helical" evidence="6">
    <location>
        <begin position="303"/>
        <end position="324"/>
    </location>
</feature>
<comment type="subcellular location">
    <subcellularLocation>
        <location evidence="1">Endomembrane system</location>
        <topology evidence="1">Multi-pass membrane protein</topology>
    </subcellularLocation>
</comment>
<dbReference type="GO" id="GO:0012505">
    <property type="term" value="C:endomembrane system"/>
    <property type="evidence" value="ECO:0007669"/>
    <property type="project" value="UniProtKB-SubCell"/>
</dbReference>
<accession>A0A1N6QA03</accession>
<feature type="transmembrane region" description="Helical" evidence="6">
    <location>
        <begin position="201"/>
        <end position="222"/>
    </location>
</feature>
<dbReference type="GO" id="GO:0030026">
    <property type="term" value="P:intracellular manganese ion homeostasis"/>
    <property type="evidence" value="ECO:0007669"/>
    <property type="project" value="InterPro"/>
</dbReference>
<dbReference type="InterPro" id="IPR009078">
    <property type="entry name" value="Ferritin-like_SF"/>
</dbReference>
<feature type="region of interest" description="Disordered" evidence="5">
    <location>
        <begin position="1"/>
        <end position="40"/>
    </location>
</feature>
<evidence type="ECO:0000313" key="7">
    <source>
        <dbReference type="EMBL" id="SIQ13420.1"/>
    </source>
</evidence>
<keyword evidence="8" id="KW-1185">Reference proteome</keyword>
<feature type="transmembrane region" description="Helical" evidence="6">
    <location>
        <begin position="330"/>
        <end position="354"/>
    </location>
</feature>
<dbReference type="Pfam" id="PF01988">
    <property type="entry name" value="VIT1"/>
    <property type="match status" value="1"/>
</dbReference>
<keyword evidence="4 6" id="KW-0472">Membrane</keyword>
<evidence type="ECO:0000256" key="6">
    <source>
        <dbReference type="SAM" id="Phobius"/>
    </source>
</evidence>
<keyword evidence="2 6" id="KW-0812">Transmembrane</keyword>
<evidence type="ECO:0000256" key="2">
    <source>
        <dbReference type="ARBA" id="ARBA00022692"/>
    </source>
</evidence>
<dbReference type="Proteomes" id="UP000186235">
    <property type="component" value="Unassembled WGS sequence"/>
</dbReference>
<evidence type="ECO:0000256" key="3">
    <source>
        <dbReference type="ARBA" id="ARBA00022989"/>
    </source>
</evidence>
<evidence type="ECO:0000256" key="1">
    <source>
        <dbReference type="ARBA" id="ARBA00004127"/>
    </source>
</evidence>
<organism evidence="7 8">
    <name type="scientific">Cellulosimicrobium aquatile</name>
    <dbReference type="NCBI Taxonomy" id="1612203"/>
    <lineage>
        <taxon>Bacteria</taxon>
        <taxon>Bacillati</taxon>
        <taxon>Actinomycetota</taxon>
        <taxon>Actinomycetes</taxon>
        <taxon>Micrococcales</taxon>
        <taxon>Promicromonosporaceae</taxon>
        <taxon>Cellulosimicrobium</taxon>
    </lineage>
</organism>
<dbReference type="SUPFAM" id="SSF47240">
    <property type="entry name" value="Ferritin-like"/>
    <property type="match status" value="1"/>
</dbReference>
<reference evidence="8" key="1">
    <citation type="submission" date="2017-01" db="EMBL/GenBank/DDBJ databases">
        <authorList>
            <person name="Varghese N."/>
            <person name="Submissions S."/>
        </authorList>
    </citation>
    <scope>NUCLEOTIDE SEQUENCE [LARGE SCALE GENOMIC DNA]</scope>
    <source>
        <strain evidence="8">3bp</strain>
    </source>
</reference>
<dbReference type="GO" id="GO:0005384">
    <property type="term" value="F:manganese ion transmembrane transporter activity"/>
    <property type="evidence" value="ECO:0007669"/>
    <property type="project" value="InterPro"/>
</dbReference>
<dbReference type="RefSeq" id="WP_083711591.1">
    <property type="nucleotide sequence ID" value="NZ_FTMI01000002.1"/>
</dbReference>
<dbReference type="CDD" id="cd01044">
    <property type="entry name" value="Ferritin_CCC1_N"/>
    <property type="match status" value="1"/>
</dbReference>
<gene>
    <name evidence="7" type="ORF">SAMN05518682_1430</name>
</gene>
<dbReference type="InterPro" id="IPR008217">
    <property type="entry name" value="Ccc1_fam"/>
</dbReference>
<feature type="compositionally biased region" description="Pro residues" evidence="5">
    <location>
        <begin position="1"/>
        <end position="10"/>
    </location>
</feature>
<protein>
    <submittedName>
        <fullName evidence="7">Predicted Fe2+/Mn2+ transporter, VIT1/CCC1 family</fullName>
    </submittedName>
</protein>
<evidence type="ECO:0000256" key="5">
    <source>
        <dbReference type="SAM" id="MobiDB-lite"/>
    </source>
</evidence>